<protein>
    <submittedName>
        <fullName evidence="1">Uncharacterized protein</fullName>
    </submittedName>
</protein>
<dbReference type="Proteomes" id="UP001162501">
    <property type="component" value="Chromosome 3"/>
</dbReference>
<gene>
    <name evidence="1" type="ORF">MRATA1EN22A_LOCUS19812</name>
</gene>
<proteinExistence type="predicted"/>
<reference evidence="1" key="1">
    <citation type="submission" date="2023-05" db="EMBL/GenBank/DDBJ databases">
        <authorList>
            <consortium name="ELIXIR-Norway"/>
        </authorList>
    </citation>
    <scope>NUCLEOTIDE SEQUENCE</scope>
</reference>
<dbReference type="EMBL" id="OX596087">
    <property type="protein sequence ID" value="CAN0454205.1"/>
    <property type="molecule type" value="Genomic_DNA"/>
</dbReference>
<organism evidence="1 2">
    <name type="scientific">Rangifer tarandus platyrhynchus</name>
    <name type="common">Svalbard reindeer</name>
    <dbReference type="NCBI Taxonomy" id="3082113"/>
    <lineage>
        <taxon>Eukaryota</taxon>
        <taxon>Metazoa</taxon>
        <taxon>Chordata</taxon>
        <taxon>Craniata</taxon>
        <taxon>Vertebrata</taxon>
        <taxon>Euteleostomi</taxon>
        <taxon>Mammalia</taxon>
        <taxon>Eutheria</taxon>
        <taxon>Laurasiatheria</taxon>
        <taxon>Artiodactyla</taxon>
        <taxon>Ruminantia</taxon>
        <taxon>Pecora</taxon>
        <taxon>Cervidae</taxon>
        <taxon>Odocoileinae</taxon>
        <taxon>Rangifer</taxon>
    </lineage>
</organism>
<evidence type="ECO:0000313" key="2">
    <source>
        <dbReference type="Proteomes" id="UP001162501"/>
    </source>
</evidence>
<feature type="non-terminal residue" evidence="1">
    <location>
        <position position="1"/>
    </location>
</feature>
<name>A0AC59ZKW1_RANTA</name>
<feature type="non-terminal residue" evidence="1">
    <location>
        <position position="108"/>
    </location>
</feature>
<evidence type="ECO:0000313" key="1">
    <source>
        <dbReference type="EMBL" id="CAN0454205.1"/>
    </source>
</evidence>
<sequence>FLSAGQPQTPPGKGSKVPSSLLFCLGGHQVFKSMRPTKVLGCNSWTLPFPIPAGYQGPAGLHSARSRAGPAGQSAGCGVPAARPTGHRPDLDHHRGPARGPGPRCCRP</sequence>
<accession>A0AC59ZKW1</accession>
<reference evidence="1" key="2">
    <citation type="submission" date="2025-03" db="EMBL/GenBank/DDBJ databases">
        <authorList>
            <consortium name="ELIXIR-Norway"/>
            <consortium name="Elixir Norway"/>
        </authorList>
    </citation>
    <scope>NUCLEOTIDE SEQUENCE</scope>
</reference>